<dbReference type="Gene3D" id="1.10.10.990">
    <property type="match status" value="1"/>
</dbReference>
<dbReference type="PANTHER" id="PTHR30591:SF1">
    <property type="entry name" value="RECBCD ENZYME SUBUNIT RECC"/>
    <property type="match status" value="1"/>
</dbReference>
<dbReference type="KEGG" id="orn:DV701_10205"/>
<evidence type="ECO:0000256" key="4">
    <source>
        <dbReference type="ARBA" id="ARBA00022801"/>
    </source>
</evidence>
<dbReference type="HAMAP" id="MF_01486">
    <property type="entry name" value="RecC"/>
    <property type="match status" value="1"/>
</dbReference>
<evidence type="ECO:0000256" key="3">
    <source>
        <dbReference type="ARBA" id="ARBA00022763"/>
    </source>
</evidence>
<dbReference type="EMBL" id="CP031229">
    <property type="protein sequence ID" value="AXH96442.1"/>
    <property type="molecule type" value="Genomic_DNA"/>
</dbReference>
<dbReference type="GO" id="GO:0003677">
    <property type="term" value="F:DNA binding"/>
    <property type="evidence" value="ECO:0007669"/>
    <property type="project" value="UniProtKB-UniRule"/>
</dbReference>
<evidence type="ECO:0000256" key="11">
    <source>
        <dbReference type="SAM" id="MobiDB-lite"/>
    </source>
</evidence>
<reference evidence="13 14" key="1">
    <citation type="submission" date="2018-07" db="EMBL/GenBank/DDBJ databases">
        <title>Complete genome sequencing of Ornithinimicrobium sp. AMA3305.</title>
        <authorList>
            <person name="Bae J.-W."/>
        </authorList>
    </citation>
    <scope>NUCLEOTIDE SEQUENCE [LARGE SCALE GENOMIC DNA]</scope>
    <source>
        <strain evidence="13 14">AMA3305</strain>
    </source>
</reference>
<feature type="compositionally biased region" description="Basic and acidic residues" evidence="11">
    <location>
        <begin position="711"/>
        <end position="724"/>
    </location>
</feature>
<dbReference type="GO" id="GO:0005524">
    <property type="term" value="F:ATP binding"/>
    <property type="evidence" value="ECO:0007669"/>
    <property type="project" value="UniProtKB-UniRule"/>
</dbReference>
<keyword evidence="2 10" id="KW-0547">Nucleotide-binding</keyword>
<dbReference type="PANTHER" id="PTHR30591">
    <property type="entry name" value="RECBCD ENZYME SUBUNIT RECC"/>
    <property type="match status" value="1"/>
</dbReference>
<dbReference type="RefSeq" id="WP_114928207.1">
    <property type="nucleotide sequence ID" value="NZ_CP031229.1"/>
</dbReference>
<dbReference type="GO" id="GO:0009338">
    <property type="term" value="C:exodeoxyribonuclease V complex"/>
    <property type="evidence" value="ECO:0007669"/>
    <property type="project" value="InterPro"/>
</dbReference>
<proteinExistence type="inferred from homology"/>
<comment type="function">
    <text evidence="10">A helicase/nuclease that prepares dsDNA breaks (DSB) for recombinational DNA repair. Binds to DSBs and unwinds DNA via a highly rapid and processive ATP-dependent bidirectional helicase activity. Unwinds dsDNA until it encounters a Chi (crossover hotspot instigator) sequence from the 3' direction. Cuts ssDNA a few nucleotides 3' to the Chi site. The properties and activities of the enzyme are changed at Chi. The Chi-altered holoenzyme produces a long 3'-ssDNA overhang and facilitates RecA-binding to the ssDNA for homologous DNA recombination and repair. Holoenzyme degrades any linearized DNA that is unable to undergo homologous recombination. In the holoenzyme this subunit recognizes the wild-type Chi sequence, and when added to isolated RecB increases its ATP-dependent helicase processivity.</text>
</comment>
<dbReference type="GO" id="GO:0003678">
    <property type="term" value="F:DNA helicase activity"/>
    <property type="evidence" value="ECO:0007669"/>
    <property type="project" value="UniProtKB-UniRule"/>
</dbReference>
<dbReference type="InterPro" id="IPR041500">
    <property type="entry name" value="RecC_C"/>
</dbReference>
<feature type="domain" description="RecC C-terminal" evidence="12">
    <location>
        <begin position="847"/>
        <end position="1083"/>
    </location>
</feature>
<evidence type="ECO:0000313" key="14">
    <source>
        <dbReference type="Proteomes" id="UP000253790"/>
    </source>
</evidence>
<evidence type="ECO:0000256" key="6">
    <source>
        <dbReference type="ARBA" id="ARBA00022839"/>
    </source>
</evidence>
<protein>
    <recommendedName>
        <fullName evidence="10">RecBCD enzyme subunit RecC</fullName>
    </recommendedName>
    <alternativeName>
        <fullName evidence="10">Exonuclease V subunit RecC</fullName>
        <shortName evidence="10">ExoV subunit RecC</shortName>
    </alternativeName>
    <alternativeName>
        <fullName evidence="10">Helicase/nuclease RecBCD subunit RecC</fullName>
    </alternativeName>
</protein>
<evidence type="ECO:0000256" key="2">
    <source>
        <dbReference type="ARBA" id="ARBA00022741"/>
    </source>
</evidence>
<sequence>MTLYVHRAASTGQLADGLAELLATPLEDPFAEEVVAVPAKGVERWLAQRLSHRLGAGQDTAGRPLGDGVCAGVRFLNPHSLVSLVLGVDRDDPWHPDRLAWAVLRAVDASLGEPWAATLATHLGYGMTGTEGGLRRGRRYAVARRLAGLFADYAAQRPAMLADWRAGGAGDGLGGQVADDLAWQPELWRRVLEEVGTEPPDVRHDRVVAALREAGTEGLRLGADLELPGRLSLFGHTRVARSEIEVVSALGEHLDVHLWLPQASPTSWDTRAAGTATGPVPRDEDTSGTLVQHPLLASLGRDSRELQRSLALTGGLDRPAGELLATRDATRGATRDTAGDGDTSTPSLLRMLQDDISGDHLPSDAQRRGRVVPASDRSIQVHACHGQARQVAVLRDVLTDLLEHDPTLEPRDILVMCPDIESYAPLVHAGFGLGEIVGGSTRAHPAHGLRVRLADRAPLHTNPLVALASRLVELAGARATADEVLDLVRAPAVRRRWGLDEDDLERLTDWAEATTVRWGLDATHRAERYQLANLAQNTWAAGVERLLVGAAVDGEDTTHLGQVLALDDLDSGDLELAGRLAELLDRLRDTLLVLRDADTVEEWVTALDRGVQRLADVPLTDAWQLTQLQRQLEGVRAAANARGSLSLALSDVRALLHDQGGGRPTRSGFRTGTLTVCTMVPMRSVPHRVVCLVGLDDGSFPRSSTPDGDDVLARRPVTGERDPRTEDRQLLLDAVMSAGERLVVTYTGFDVHTGQVRPPAVPLGELLDAVRATASGPGVDRILTRHPLQTFDPRNLGATPAGTTPLLPEDQPFSHDPAALDGALARERAAGGRVPLAAQPLGPWPREDVALDDLVRFFANPARAYLRSRLGLLLPETPELRADGIPIELDGLQRWQIGERMLTSVLAGAEATATVDAELWRGELPPDELGRTVMDTLCTEVQTMAEAVWRTTHQGGWGQPLERSSVDVDVALPDGRHVVGTVGDVVVDQPLRVTSSSLKAKHRMEAWLRTLALAGSGRGAHAHVIAKYSWGRNDTGPVHVSYAPPSAEDAARILGELVDLRDRGLSEVIPLPTETSWVWADQFRSSKRESTASAKASFQGWTSARFPKEQDDPSWLRVLGGPVSLEELAGTPGDDERWAEGVQTRLGQLSLRAWSPLMDAETMGRP</sequence>
<dbReference type="SUPFAM" id="SSF52540">
    <property type="entry name" value="P-loop containing nucleoside triphosphate hydrolases"/>
    <property type="match status" value="2"/>
</dbReference>
<dbReference type="NCBIfam" id="TIGR01450">
    <property type="entry name" value="recC"/>
    <property type="match status" value="1"/>
</dbReference>
<comment type="subunit">
    <text evidence="10">Heterotrimer of RecB, RecC and RecD. All subunits contribute to DNA-binding.</text>
</comment>
<dbReference type="OrthoDB" id="9762834at2"/>
<feature type="compositionally biased region" description="Basic and acidic residues" evidence="11">
    <location>
        <begin position="328"/>
        <end position="338"/>
    </location>
</feature>
<dbReference type="Gene3D" id="3.40.50.10930">
    <property type="match status" value="1"/>
</dbReference>
<evidence type="ECO:0000256" key="1">
    <source>
        <dbReference type="ARBA" id="ARBA00022722"/>
    </source>
</evidence>
<accession>A0A345NN34</accession>
<dbReference type="Pfam" id="PF17946">
    <property type="entry name" value="RecC_C"/>
    <property type="match status" value="1"/>
</dbReference>
<keyword evidence="1 10" id="KW-0540">Nuclease</keyword>
<keyword evidence="3 10" id="KW-0227">DNA damage</keyword>
<dbReference type="InterPro" id="IPR027417">
    <property type="entry name" value="P-loop_NTPase"/>
</dbReference>
<keyword evidence="5 10" id="KW-0347">Helicase</keyword>
<keyword evidence="8 10" id="KW-0238">DNA-binding</keyword>
<evidence type="ECO:0000256" key="9">
    <source>
        <dbReference type="ARBA" id="ARBA00023204"/>
    </source>
</evidence>
<comment type="similarity">
    <text evidence="10">Belongs to the RecC family.</text>
</comment>
<keyword evidence="6 10" id="KW-0269">Exonuclease</keyword>
<keyword evidence="7 10" id="KW-0067">ATP-binding</keyword>
<dbReference type="AlphaFoldDB" id="A0A345NN34"/>
<dbReference type="Proteomes" id="UP000253790">
    <property type="component" value="Chromosome"/>
</dbReference>
<evidence type="ECO:0000256" key="8">
    <source>
        <dbReference type="ARBA" id="ARBA00023125"/>
    </source>
</evidence>
<dbReference type="GO" id="GO:0000724">
    <property type="term" value="P:double-strand break repair via homologous recombination"/>
    <property type="evidence" value="ECO:0007669"/>
    <property type="project" value="UniProtKB-UniRule"/>
</dbReference>
<dbReference type="InterPro" id="IPR011335">
    <property type="entry name" value="Restrct_endonuc-II-like"/>
</dbReference>
<gene>
    <name evidence="10 13" type="primary">recC</name>
    <name evidence="13" type="ORF">DV701_10205</name>
</gene>
<feature type="region of interest" description="Disordered" evidence="11">
    <location>
        <begin position="702"/>
        <end position="724"/>
    </location>
</feature>
<keyword evidence="14" id="KW-1185">Reference proteome</keyword>
<dbReference type="PIRSF" id="PIRSF000980">
    <property type="entry name" value="RecC"/>
    <property type="match status" value="1"/>
</dbReference>
<keyword evidence="4 10" id="KW-0378">Hydrolase</keyword>
<evidence type="ECO:0000256" key="7">
    <source>
        <dbReference type="ARBA" id="ARBA00022840"/>
    </source>
</evidence>
<dbReference type="Pfam" id="PF04257">
    <property type="entry name" value="Exonuc_V_gamma"/>
    <property type="match status" value="1"/>
</dbReference>
<feature type="region of interest" description="Disordered" evidence="11">
    <location>
        <begin position="269"/>
        <end position="288"/>
    </location>
</feature>
<evidence type="ECO:0000313" key="13">
    <source>
        <dbReference type="EMBL" id="AXH96442.1"/>
    </source>
</evidence>
<evidence type="ECO:0000256" key="10">
    <source>
        <dbReference type="HAMAP-Rule" id="MF_01486"/>
    </source>
</evidence>
<dbReference type="InterPro" id="IPR013986">
    <property type="entry name" value="DExx_box_DNA_helicase_dom_sf"/>
</dbReference>
<dbReference type="Gene3D" id="1.10.10.160">
    <property type="match status" value="1"/>
</dbReference>
<name>A0A345NN34_9MICO</name>
<dbReference type="SUPFAM" id="SSF52980">
    <property type="entry name" value="Restriction endonuclease-like"/>
    <property type="match status" value="1"/>
</dbReference>
<dbReference type="InterPro" id="IPR006697">
    <property type="entry name" value="RecC"/>
</dbReference>
<dbReference type="GO" id="GO:0008854">
    <property type="term" value="F:exodeoxyribonuclease V activity"/>
    <property type="evidence" value="ECO:0007669"/>
    <property type="project" value="InterPro"/>
</dbReference>
<organism evidence="13 14">
    <name type="scientific">Ornithinimicrobium avium</name>
    <dbReference type="NCBI Taxonomy" id="2283195"/>
    <lineage>
        <taxon>Bacteria</taxon>
        <taxon>Bacillati</taxon>
        <taxon>Actinomycetota</taxon>
        <taxon>Actinomycetes</taxon>
        <taxon>Micrococcales</taxon>
        <taxon>Ornithinimicrobiaceae</taxon>
        <taxon>Ornithinimicrobium</taxon>
    </lineage>
</organism>
<keyword evidence="9 10" id="KW-0234">DNA repair</keyword>
<dbReference type="Gene3D" id="3.40.50.300">
    <property type="entry name" value="P-loop containing nucleotide triphosphate hydrolases"/>
    <property type="match status" value="2"/>
</dbReference>
<evidence type="ECO:0000256" key="5">
    <source>
        <dbReference type="ARBA" id="ARBA00022806"/>
    </source>
</evidence>
<feature type="region of interest" description="Disordered" evidence="11">
    <location>
        <begin position="321"/>
        <end position="348"/>
    </location>
</feature>
<evidence type="ECO:0000259" key="12">
    <source>
        <dbReference type="Pfam" id="PF17946"/>
    </source>
</evidence>
<comment type="miscellaneous">
    <text evidence="10">In the RecBCD complex, RecB has a slow 3'-5' helicase, an exonuclease activity and loads RecA onto ssDNA, RecD has a fast 5'-3' helicase activity, while RecC stimulates the ATPase and processivity of the RecB helicase and contributes to recognition of the Chi site.</text>
</comment>